<evidence type="ECO:0000313" key="3">
    <source>
        <dbReference type="Proteomes" id="UP000177092"/>
    </source>
</evidence>
<proteinExistence type="predicted"/>
<protein>
    <submittedName>
        <fullName evidence="2">Uncharacterized protein</fullName>
    </submittedName>
</protein>
<evidence type="ECO:0000256" key="1">
    <source>
        <dbReference type="SAM" id="MobiDB-lite"/>
    </source>
</evidence>
<organism evidence="2 3">
    <name type="scientific">Candidatus Gottesmanbacteria bacterium RIFCSPHIGHO2_02_FULL_40_13</name>
    <dbReference type="NCBI Taxonomy" id="1798384"/>
    <lineage>
        <taxon>Bacteria</taxon>
        <taxon>Candidatus Gottesmaniibacteriota</taxon>
    </lineage>
</organism>
<reference evidence="2 3" key="1">
    <citation type="journal article" date="2016" name="Nat. Commun.">
        <title>Thousands of microbial genomes shed light on interconnected biogeochemical processes in an aquifer system.</title>
        <authorList>
            <person name="Anantharaman K."/>
            <person name="Brown C.T."/>
            <person name="Hug L.A."/>
            <person name="Sharon I."/>
            <person name="Castelle C.J."/>
            <person name="Probst A.J."/>
            <person name="Thomas B.C."/>
            <person name="Singh A."/>
            <person name="Wilkins M.J."/>
            <person name="Karaoz U."/>
            <person name="Brodie E.L."/>
            <person name="Williams K.H."/>
            <person name="Hubbard S.S."/>
            <person name="Banfield J.F."/>
        </authorList>
    </citation>
    <scope>NUCLEOTIDE SEQUENCE [LARGE SCALE GENOMIC DNA]</scope>
</reference>
<evidence type="ECO:0000313" key="2">
    <source>
        <dbReference type="EMBL" id="OGG22547.1"/>
    </source>
</evidence>
<comment type="caution">
    <text evidence="2">The sequence shown here is derived from an EMBL/GenBank/DDBJ whole genome shotgun (WGS) entry which is preliminary data.</text>
</comment>
<dbReference type="EMBL" id="MFJN01000001">
    <property type="protein sequence ID" value="OGG22547.1"/>
    <property type="molecule type" value="Genomic_DNA"/>
</dbReference>
<feature type="region of interest" description="Disordered" evidence="1">
    <location>
        <begin position="1"/>
        <end position="32"/>
    </location>
</feature>
<dbReference type="AlphaFoldDB" id="A0A1F6AE44"/>
<gene>
    <name evidence="2" type="ORF">A3D03_00185</name>
</gene>
<accession>A0A1F6AE44</accession>
<sequence length="1114" mass="124526">MATESPEQAALATSDPTPTHHDGGHSIGNKLKTGVKSGLDRLQHEFEIKEAPHHAYVDSGDARNVRLPRDLIISADELCNHWSDYLERKAIDEKGDFTELEVIIRKVAPKVRKWANFLEGGHAPGENDHLTQADLDAVYYLLMNEVEQRGSMMGYEVFLHPTRRGWQPEAQQFAATRRGVETPYTKYLAAHGQDRAKIKEDLEKWEGVRIKFEQALTGRGFRDRIFDRANWGICRTSMFRRDRSELRLHTEILHALENSDEPVIRNFIATHGHIQRVSDLLVTLDSPAERNIAIRAYHEAISKASAKRFQLKAGDLLEKLLESREKVWEEEGWIKTAEENLLALEGEGQLTREQKTELDALRTDMTKVRDLLRGKRDEQGQLQGGLPARLQQLQESVLTLHTYTTDPEHNLVTIKADRDNHKDRQDAYTKGQLPAADVPQELTDLKTIMDALKTELTNVQVALPAAPTPADKAVIRELQSRVQQSISSYNEAKGRYSSSEQEQLNSLNSKITTIEGEISTKETVIRDSYKFIETEIPDFITTITDLKNRLTRLTTAPSPVAAHITPHIAQLTAQIAHLNNTLTFLNGMLTGGAVAGGVGVMSAVRKGQGETISVYAARYNFYLPQDQFRDVVILPFEDEIKLYDEIKKGVNDEERETKIKGIHLIQHIAGVGEGNEGTLGKTISRNLAEGQDRRILTEIRNTHSLAPVRDAICNHSEILRAKKKDSEGNEVSLGIGDTLLWKRVFSDVFILQSYVEWSVRRGGLIVPPPPAGGAADFNLETANDPFRKRVIEKMTSNHIEFGQFLNYLVEKRLRDAGERLEVKTNLREASGTSYGNHDIIGPAATIFTVENNAKFAARVRSQEPPYYISSVEGEIDNIGIVRHTRSGFVHYLNIVSPSHDPLVLDLADAGAAVGAPTRKRNIPISIQLRTTRGGRTGRFRVSLQADPSLQGLGINTLGRLDRRWVDIGNNIWHQIPARGYGNFGNLLAQINTLIPNVPQVDVGNYILRSLGGYFLELSPTQRLTEFGRFPDAAIIPANFPSLTNPNLGFQRISLDSSGVVELVRTVGGATTRISIDSALEGEFDIAGARRRLNATEAEELIRLTGEHVFNIVRR</sequence>
<name>A0A1F6AE44_9BACT</name>
<dbReference type="Proteomes" id="UP000177092">
    <property type="component" value="Unassembled WGS sequence"/>
</dbReference>